<protein>
    <submittedName>
        <fullName evidence="2">Uncharacterized protein</fullName>
    </submittedName>
</protein>
<evidence type="ECO:0000313" key="2">
    <source>
        <dbReference type="EnsemblMetazoa" id="GPAI041398-PA"/>
    </source>
</evidence>
<reference evidence="3" key="1">
    <citation type="submission" date="2014-03" db="EMBL/GenBank/DDBJ databases">
        <authorList>
            <person name="Aksoy S."/>
            <person name="Warren W."/>
            <person name="Wilson R.K."/>
        </authorList>
    </citation>
    <scope>NUCLEOTIDE SEQUENCE [LARGE SCALE GENOMIC DNA]</scope>
    <source>
        <strain evidence="3">IAEA</strain>
    </source>
</reference>
<accession>A0A1B0ACP8</accession>
<name>A0A1B0ACP8_GLOPL</name>
<sequence>MEPQLSMTDINGAQFARSQQLVTWNIESNPPNLDGAYKAEKHRWHRGIISKIIFIMCLRCRCRHRHRRRRRRRRRRHHQSVVDFRYIFNNENNEDDDDDDDDDDDVGI</sequence>
<dbReference type="VEuPathDB" id="VectorBase:GPAI041398"/>
<keyword evidence="3" id="KW-1185">Reference proteome</keyword>
<dbReference type="Proteomes" id="UP000092445">
    <property type="component" value="Unassembled WGS sequence"/>
</dbReference>
<proteinExistence type="predicted"/>
<dbReference type="EnsemblMetazoa" id="GPAI041398-RA">
    <property type="protein sequence ID" value="GPAI041398-PA"/>
    <property type="gene ID" value="GPAI041398"/>
</dbReference>
<dbReference type="AlphaFoldDB" id="A0A1B0ACP8"/>
<feature type="compositionally biased region" description="Acidic residues" evidence="1">
    <location>
        <begin position="92"/>
        <end position="108"/>
    </location>
</feature>
<organism evidence="2 3">
    <name type="scientific">Glossina pallidipes</name>
    <name type="common">Tsetse fly</name>
    <dbReference type="NCBI Taxonomy" id="7398"/>
    <lineage>
        <taxon>Eukaryota</taxon>
        <taxon>Metazoa</taxon>
        <taxon>Ecdysozoa</taxon>
        <taxon>Arthropoda</taxon>
        <taxon>Hexapoda</taxon>
        <taxon>Insecta</taxon>
        <taxon>Pterygota</taxon>
        <taxon>Neoptera</taxon>
        <taxon>Endopterygota</taxon>
        <taxon>Diptera</taxon>
        <taxon>Brachycera</taxon>
        <taxon>Muscomorpha</taxon>
        <taxon>Hippoboscoidea</taxon>
        <taxon>Glossinidae</taxon>
        <taxon>Glossina</taxon>
    </lineage>
</organism>
<evidence type="ECO:0000313" key="3">
    <source>
        <dbReference type="Proteomes" id="UP000092445"/>
    </source>
</evidence>
<reference evidence="2" key="2">
    <citation type="submission" date="2020-05" db="UniProtKB">
        <authorList>
            <consortium name="EnsemblMetazoa"/>
        </authorList>
    </citation>
    <scope>IDENTIFICATION</scope>
    <source>
        <strain evidence="2">IAEA</strain>
    </source>
</reference>
<evidence type="ECO:0000256" key="1">
    <source>
        <dbReference type="SAM" id="MobiDB-lite"/>
    </source>
</evidence>
<feature type="region of interest" description="Disordered" evidence="1">
    <location>
        <begin position="89"/>
        <end position="108"/>
    </location>
</feature>